<gene>
    <name evidence="2" type="ORF">KFL_000590310</name>
</gene>
<reference evidence="2 3" key="1">
    <citation type="journal article" date="2014" name="Nat. Commun.">
        <title>Klebsormidium flaccidum genome reveals primary factors for plant terrestrial adaptation.</title>
        <authorList>
            <person name="Hori K."/>
            <person name="Maruyama F."/>
            <person name="Fujisawa T."/>
            <person name="Togashi T."/>
            <person name="Yamamoto N."/>
            <person name="Seo M."/>
            <person name="Sato S."/>
            <person name="Yamada T."/>
            <person name="Mori H."/>
            <person name="Tajima N."/>
            <person name="Moriyama T."/>
            <person name="Ikeuchi M."/>
            <person name="Watanabe M."/>
            <person name="Wada H."/>
            <person name="Kobayashi K."/>
            <person name="Saito M."/>
            <person name="Masuda T."/>
            <person name="Sasaki-Sekimoto Y."/>
            <person name="Mashiguchi K."/>
            <person name="Awai K."/>
            <person name="Shimojima M."/>
            <person name="Masuda S."/>
            <person name="Iwai M."/>
            <person name="Nobusawa T."/>
            <person name="Narise T."/>
            <person name="Kondo S."/>
            <person name="Saito H."/>
            <person name="Sato R."/>
            <person name="Murakawa M."/>
            <person name="Ihara Y."/>
            <person name="Oshima-Yamada Y."/>
            <person name="Ohtaka K."/>
            <person name="Satoh M."/>
            <person name="Sonobe K."/>
            <person name="Ishii M."/>
            <person name="Ohtani R."/>
            <person name="Kanamori-Sato M."/>
            <person name="Honoki R."/>
            <person name="Miyazaki D."/>
            <person name="Mochizuki H."/>
            <person name="Umetsu J."/>
            <person name="Higashi K."/>
            <person name="Shibata D."/>
            <person name="Kamiya Y."/>
            <person name="Sato N."/>
            <person name="Nakamura Y."/>
            <person name="Tabata S."/>
            <person name="Ida S."/>
            <person name="Kurokawa K."/>
            <person name="Ohta H."/>
        </authorList>
    </citation>
    <scope>NUCLEOTIDE SEQUENCE [LARGE SCALE GENOMIC DNA]</scope>
    <source>
        <strain evidence="2 3">NIES-2285</strain>
    </source>
</reference>
<evidence type="ECO:0000256" key="1">
    <source>
        <dbReference type="SAM" id="MobiDB-lite"/>
    </source>
</evidence>
<evidence type="ECO:0000313" key="2">
    <source>
        <dbReference type="EMBL" id="GAQ80678.1"/>
    </source>
</evidence>
<protein>
    <submittedName>
        <fullName evidence="2">Uncharacterized protein</fullName>
    </submittedName>
</protein>
<evidence type="ECO:0000313" key="3">
    <source>
        <dbReference type="Proteomes" id="UP000054558"/>
    </source>
</evidence>
<sequence length="89" mass="9730">MSAMGTPPQQSTNRPVAELNEGPSCDQPGRFTDEKLPGEASPGRAQPGASRDDQRRQEEILHMQARKFQFFQCSHCCLAVLTATLAADI</sequence>
<accession>A0A1Y1HXU2</accession>
<dbReference type="Proteomes" id="UP000054558">
    <property type="component" value="Unassembled WGS sequence"/>
</dbReference>
<proteinExistence type="predicted"/>
<organism evidence="2 3">
    <name type="scientific">Klebsormidium nitens</name>
    <name type="common">Green alga</name>
    <name type="synonym">Ulothrix nitens</name>
    <dbReference type="NCBI Taxonomy" id="105231"/>
    <lineage>
        <taxon>Eukaryota</taxon>
        <taxon>Viridiplantae</taxon>
        <taxon>Streptophyta</taxon>
        <taxon>Klebsormidiophyceae</taxon>
        <taxon>Klebsormidiales</taxon>
        <taxon>Klebsormidiaceae</taxon>
        <taxon>Klebsormidium</taxon>
    </lineage>
</organism>
<keyword evidence="3" id="KW-1185">Reference proteome</keyword>
<name>A0A1Y1HXU2_KLENI</name>
<feature type="region of interest" description="Disordered" evidence="1">
    <location>
        <begin position="1"/>
        <end position="58"/>
    </location>
</feature>
<dbReference type="AlphaFoldDB" id="A0A1Y1HXU2"/>
<dbReference type="EMBL" id="DF237008">
    <property type="protein sequence ID" value="GAQ80678.1"/>
    <property type="molecule type" value="Genomic_DNA"/>
</dbReference>